<sequence>MPARSCTMPAARNRVDLKAACAARWKAAARGPPRPRATIISPSCEQVDQASTRFRSASAVAMRPAASAVAAPTQKRVSSATGDAAKTGYRRSTRNTPAATIVAECSRAETGVGPTIASGSQPESGSWALLPTAPASMRSAMAVTVPGAIRPPSTAPTRTSTSVVPTAASARSQPSRRPTSPIRVIRNALAAASAAPGSAWSKPIRRNEASPTSSQAANRSAREFDSTSASMAPTNRPSSAKKRGRSSLPAMYPRL</sequence>
<feature type="compositionally biased region" description="Low complexity" evidence="1">
    <location>
        <begin position="150"/>
        <end position="172"/>
    </location>
</feature>
<feature type="region of interest" description="Disordered" evidence="1">
    <location>
        <begin position="72"/>
        <end position="94"/>
    </location>
</feature>
<evidence type="ECO:0000313" key="2">
    <source>
        <dbReference type="EMBL" id="VUD74282.1"/>
    </source>
</evidence>
<protein>
    <submittedName>
        <fullName evidence="2">Uncharacterized protein</fullName>
    </submittedName>
</protein>
<accession>A0A509EJP4</accession>
<feature type="region of interest" description="Disordered" evidence="1">
    <location>
        <begin position="195"/>
        <end position="255"/>
    </location>
</feature>
<keyword evidence="3" id="KW-1185">Reference proteome</keyword>
<organism evidence="2 3">
    <name type="scientific">Methylobacterium symbioticum</name>
    <dbReference type="NCBI Taxonomy" id="2584084"/>
    <lineage>
        <taxon>Bacteria</taxon>
        <taxon>Pseudomonadati</taxon>
        <taxon>Pseudomonadota</taxon>
        <taxon>Alphaproteobacteria</taxon>
        <taxon>Hyphomicrobiales</taxon>
        <taxon>Methylobacteriaceae</taxon>
        <taxon>Methylobacterium</taxon>
    </lineage>
</organism>
<dbReference type="Proteomes" id="UP000410984">
    <property type="component" value="Unassembled WGS sequence"/>
</dbReference>
<proteinExistence type="predicted"/>
<name>A0A509EJP4_9HYPH</name>
<dbReference type="AlphaFoldDB" id="A0A509EJP4"/>
<reference evidence="2 3" key="1">
    <citation type="submission" date="2019-06" db="EMBL/GenBank/DDBJ databases">
        <authorList>
            <person name="Rodrigo-Torres L."/>
            <person name="Arahal R. D."/>
            <person name="Lucena T."/>
        </authorList>
    </citation>
    <scope>NUCLEOTIDE SEQUENCE [LARGE SCALE GENOMIC DNA]</scope>
    <source>
        <strain evidence="2 3">SB0023/3</strain>
    </source>
</reference>
<gene>
    <name evidence="2" type="ORF">MET9862_04910</name>
</gene>
<feature type="compositionally biased region" description="Polar residues" evidence="1">
    <location>
        <begin position="209"/>
        <end position="218"/>
    </location>
</feature>
<evidence type="ECO:0000313" key="3">
    <source>
        <dbReference type="Proteomes" id="UP000410984"/>
    </source>
</evidence>
<feature type="compositionally biased region" description="Polar residues" evidence="1">
    <location>
        <begin position="226"/>
        <end position="238"/>
    </location>
</feature>
<feature type="region of interest" description="Disordered" evidence="1">
    <location>
        <begin position="147"/>
        <end position="181"/>
    </location>
</feature>
<dbReference type="EMBL" id="CABFPH010000113">
    <property type="protein sequence ID" value="VUD74282.1"/>
    <property type="molecule type" value="Genomic_DNA"/>
</dbReference>
<evidence type="ECO:0000256" key="1">
    <source>
        <dbReference type="SAM" id="MobiDB-lite"/>
    </source>
</evidence>